<reference evidence="1 2" key="1">
    <citation type="submission" date="2021-06" db="EMBL/GenBank/DDBJ databases">
        <authorList>
            <person name="Palmer J.M."/>
        </authorList>
    </citation>
    <scope>NUCLEOTIDE SEQUENCE [LARGE SCALE GENOMIC DNA]</scope>
    <source>
        <strain evidence="1 2">XC_2019</strain>
        <tissue evidence="1">Muscle</tissue>
    </source>
</reference>
<keyword evidence="2" id="KW-1185">Reference proteome</keyword>
<comment type="caution">
    <text evidence="1">The sequence shown here is derived from an EMBL/GenBank/DDBJ whole genome shotgun (WGS) entry which is preliminary data.</text>
</comment>
<proteinExistence type="predicted"/>
<gene>
    <name evidence="1" type="ORF">XENOCAPTIV_016972</name>
</gene>
<protein>
    <submittedName>
        <fullName evidence="1">Uncharacterized protein</fullName>
    </submittedName>
</protein>
<organism evidence="1 2">
    <name type="scientific">Xenoophorus captivus</name>
    <dbReference type="NCBI Taxonomy" id="1517983"/>
    <lineage>
        <taxon>Eukaryota</taxon>
        <taxon>Metazoa</taxon>
        <taxon>Chordata</taxon>
        <taxon>Craniata</taxon>
        <taxon>Vertebrata</taxon>
        <taxon>Euteleostomi</taxon>
        <taxon>Actinopterygii</taxon>
        <taxon>Neopterygii</taxon>
        <taxon>Teleostei</taxon>
        <taxon>Neoteleostei</taxon>
        <taxon>Acanthomorphata</taxon>
        <taxon>Ovalentaria</taxon>
        <taxon>Atherinomorphae</taxon>
        <taxon>Cyprinodontiformes</taxon>
        <taxon>Goodeidae</taxon>
        <taxon>Xenoophorus</taxon>
    </lineage>
</organism>
<evidence type="ECO:0000313" key="1">
    <source>
        <dbReference type="EMBL" id="MEQ2217095.1"/>
    </source>
</evidence>
<evidence type="ECO:0000313" key="2">
    <source>
        <dbReference type="Proteomes" id="UP001434883"/>
    </source>
</evidence>
<sequence>MGCMVGGAAQWLAGMRRGRRGDAVARATVDYVYLCVDQHDQISQSNGNVLSSCERTVSIGYGFLWSPCSASPGFVYGTTRCLCTGIGRLRDTVADSGLVIPGHVHLLMERHEVHLVPGKRWWLDLMQRTARKPLEP</sequence>
<name>A0ABV0S943_9TELE</name>
<dbReference type="EMBL" id="JAHRIN010075656">
    <property type="protein sequence ID" value="MEQ2217095.1"/>
    <property type="molecule type" value="Genomic_DNA"/>
</dbReference>
<accession>A0ABV0S943</accession>
<dbReference type="Proteomes" id="UP001434883">
    <property type="component" value="Unassembled WGS sequence"/>
</dbReference>